<comment type="similarity">
    <text evidence="5">Belongs to the SAT4 family.</text>
</comment>
<proteinExistence type="inferred from homology"/>
<feature type="domain" description="Rhodopsin" evidence="7">
    <location>
        <begin position="37"/>
        <end position="255"/>
    </location>
</feature>
<dbReference type="Proteomes" id="UP000007963">
    <property type="component" value="Unassembled WGS sequence"/>
</dbReference>
<feature type="transmembrane region" description="Helical" evidence="6">
    <location>
        <begin position="131"/>
        <end position="153"/>
    </location>
</feature>
<dbReference type="STRING" id="341663.Q0CK03"/>
<protein>
    <recommendedName>
        <fullName evidence="7">Rhodopsin domain-containing protein</fullName>
    </recommendedName>
</protein>
<dbReference type="HOGENOM" id="CLU_079936_0_0_1"/>
<dbReference type="RefSeq" id="XP_001215159.1">
    <property type="nucleotide sequence ID" value="XM_001215159.1"/>
</dbReference>
<dbReference type="Pfam" id="PF20684">
    <property type="entry name" value="Fung_rhodopsin"/>
    <property type="match status" value="1"/>
</dbReference>
<organism evidence="8 9">
    <name type="scientific">Aspergillus terreus (strain NIH 2624 / FGSC A1156)</name>
    <dbReference type="NCBI Taxonomy" id="341663"/>
    <lineage>
        <taxon>Eukaryota</taxon>
        <taxon>Fungi</taxon>
        <taxon>Dikarya</taxon>
        <taxon>Ascomycota</taxon>
        <taxon>Pezizomycotina</taxon>
        <taxon>Eurotiomycetes</taxon>
        <taxon>Eurotiomycetidae</taxon>
        <taxon>Eurotiales</taxon>
        <taxon>Aspergillaceae</taxon>
        <taxon>Aspergillus</taxon>
        <taxon>Aspergillus subgen. Circumdati</taxon>
    </lineage>
</organism>
<keyword evidence="4 6" id="KW-0472">Membrane</keyword>
<dbReference type="InterPro" id="IPR052337">
    <property type="entry name" value="SAT4-like"/>
</dbReference>
<evidence type="ECO:0000259" key="7">
    <source>
        <dbReference type="Pfam" id="PF20684"/>
    </source>
</evidence>
<dbReference type="OMA" id="FRIVHRI"/>
<dbReference type="PANTHER" id="PTHR33048">
    <property type="entry name" value="PTH11-LIKE INTEGRAL MEMBRANE PROTEIN (AFU_ORTHOLOGUE AFUA_5G11245)"/>
    <property type="match status" value="1"/>
</dbReference>
<dbReference type="InterPro" id="IPR049326">
    <property type="entry name" value="Rhodopsin_dom_fungi"/>
</dbReference>
<gene>
    <name evidence="8" type="ORF">ATEG_05981</name>
</gene>
<evidence type="ECO:0000256" key="1">
    <source>
        <dbReference type="ARBA" id="ARBA00004141"/>
    </source>
</evidence>
<dbReference type="GO" id="GO:0016020">
    <property type="term" value="C:membrane"/>
    <property type="evidence" value="ECO:0007669"/>
    <property type="project" value="UniProtKB-SubCell"/>
</dbReference>
<evidence type="ECO:0000256" key="4">
    <source>
        <dbReference type="ARBA" id="ARBA00023136"/>
    </source>
</evidence>
<sequence>MVSSARHAADHYDGFHRPFFIVCWIEFIVAILLLYARSYTAFRIVHRITADFYLAVSTFILGVGSMSMLTVAAAYGLGITMALLSHKERESALMYGWINQFIALFAIGVGKLAIVSFLTRVQGYQTRLRAIALWTLAASNLLVNIITAILIIVQCSPVERLWDAQVPGQCPGRTRIQIFGFFQAYSAFVDFALALYPILIFSRVQAFSIPTRIGLCVLMGCGLAAGACAIVKTVKLTLLIRLRDPTRTLADVILWNE</sequence>
<feature type="transmembrane region" description="Helical" evidence="6">
    <location>
        <begin position="97"/>
        <end position="119"/>
    </location>
</feature>
<dbReference type="EMBL" id="CH476601">
    <property type="protein sequence ID" value="EAU33742.1"/>
    <property type="molecule type" value="Genomic_DNA"/>
</dbReference>
<dbReference type="VEuPathDB" id="FungiDB:ATEG_05981"/>
<evidence type="ECO:0000256" key="6">
    <source>
        <dbReference type="SAM" id="Phobius"/>
    </source>
</evidence>
<name>Q0CK03_ASPTN</name>
<feature type="transmembrane region" description="Helical" evidence="6">
    <location>
        <begin position="182"/>
        <end position="201"/>
    </location>
</feature>
<feature type="transmembrane region" description="Helical" evidence="6">
    <location>
        <begin position="52"/>
        <end position="77"/>
    </location>
</feature>
<accession>Q0CK03</accession>
<dbReference type="PANTHER" id="PTHR33048:SF165">
    <property type="entry name" value="INTEGRAL MEMBRANE PROTEIN"/>
    <property type="match status" value="1"/>
</dbReference>
<dbReference type="AlphaFoldDB" id="Q0CK03"/>
<keyword evidence="3 6" id="KW-1133">Transmembrane helix</keyword>
<evidence type="ECO:0000256" key="3">
    <source>
        <dbReference type="ARBA" id="ARBA00022989"/>
    </source>
</evidence>
<evidence type="ECO:0000256" key="2">
    <source>
        <dbReference type="ARBA" id="ARBA00022692"/>
    </source>
</evidence>
<feature type="transmembrane region" description="Helical" evidence="6">
    <location>
        <begin position="19"/>
        <end position="40"/>
    </location>
</feature>
<dbReference type="OrthoDB" id="3934549at2759"/>
<dbReference type="GeneID" id="4321271"/>
<comment type="subcellular location">
    <subcellularLocation>
        <location evidence="1">Membrane</location>
        <topology evidence="1">Multi-pass membrane protein</topology>
    </subcellularLocation>
</comment>
<feature type="transmembrane region" description="Helical" evidence="6">
    <location>
        <begin position="213"/>
        <end position="234"/>
    </location>
</feature>
<keyword evidence="2 6" id="KW-0812">Transmembrane</keyword>
<evidence type="ECO:0000313" key="9">
    <source>
        <dbReference type="Proteomes" id="UP000007963"/>
    </source>
</evidence>
<evidence type="ECO:0000313" key="8">
    <source>
        <dbReference type="EMBL" id="EAU33742.1"/>
    </source>
</evidence>
<evidence type="ECO:0000256" key="5">
    <source>
        <dbReference type="ARBA" id="ARBA00038359"/>
    </source>
</evidence>
<reference evidence="9" key="1">
    <citation type="submission" date="2005-09" db="EMBL/GenBank/DDBJ databases">
        <title>Annotation of the Aspergillus terreus NIH2624 genome.</title>
        <authorList>
            <person name="Birren B.W."/>
            <person name="Lander E.S."/>
            <person name="Galagan J.E."/>
            <person name="Nusbaum C."/>
            <person name="Devon K."/>
            <person name="Henn M."/>
            <person name="Ma L.-J."/>
            <person name="Jaffe D.B."/>
            <person name="Butler J."/>
            <person name="Alvarez P."/>
            <person name="Gnerre S."/>
            <person name="Grabherr M."/>
            <person name="Kleber M."/>
            <person name="Mauceli E.W."/>
            <person name="Brockman W."/>
            <person name="Rounsley S."/>
            <person name="Young S.K."/>
            <person name="LaButti K."/>
            <person name="Pushparaj V."/>
            <person name="DeCaprio D."/>
            <person name="Crawford M."/>
            <person name="Koehrsen M."/>
            <person name="Engels R."/>
            <person name="Montgomery P."/>
            <person name="Pearson M."/>
            <person name="Howarth C."/>
            <person name="Larson L."/>
            <person name="Luoma S."/>
            <person name="White J."/>
            <person name="Alvarado L."/>
            <person name="Kodira C.D."/>
            <person name="Zeng Q."/>
            <person name="Oleary S."/>
            <person name="Yandava C."/>
            <person name="Denning D.W."/>
            <person name="Nierman W.C."/>
            <person name="Milne T."/>
            <person name="Madden K."/>
        </authorList>
    </citation>
    <scope>NUCLEOTIDE SEQUENCE [LARGE SCALE GENOMIC DNA]</scope>
    <source>
        <strain evidence="9">NIH 2624 / FGSC A1156</strain>
    </source>
</reference>